<keyword evidence="2" id="KW-0012">Acyltransferase</keyword>
<dbReference type="Pfam" id="PF13420">
    <property type="entry name" value="Acetyltransf_4"/>
    <property type="match status" value="1"/>
</dbReference>
<evidence type="ECO:0000256" key="1">
    <source>
        <dbReference type="ARBA" id="ARBA00022679"/>
    </source>
</evidence>
<dbReference type="InterPro" id="IPR016181">
    <property type="entry name" value="Acyl_CoA_acyltransferase"/>
</dbReference>
<dbReference type="GO" id="GO:0016747">
    <property type="term" value="F:acyltransferase activity, transferring groups other than amino-acyl groups"/>
    <property type="evidence" value="ECO:0007669"/>
    <property type="project" value="InterPro"/>
</dbReference>
<evidence type="ECO:0000313" key="5">
    <source>
        <dbReference type="Proteomes" id="UP000245802"/>
    </source>
</evidence>
<dbReference type="AlphaFoldDB" id="A0A2Z3H456"/>
<dbReference type="Proteomes" id="UP000245802">
    <property type="component" value="Chromosome"/>
</dbReference>
<dbReference type="CDD" id="cd04301">
    <property type="entry name" value="NAT_SF"/>
    <property type="match status" value="1"/>
</dbReference>
<dbReference type="PROSITE" id="PS51186">
    <property type="entry name" value="GNAT"/>
    <property type="match status" value="1"/>
</dbReference>
<name>A0A2Z3H456_9BACT</name>
<dbReference type="SUPFAM" id="SSF55729">
    <property type="entry name" value="Acyl-CoA N-acyltransferases (Nat)"/>
    <property type="match status" value="1"/>
</dbReference>
<keyword evidence="5" id="KW-1185">Reference proteome</keyword>
<evidence type="ECO:0000259" key="3">
    <source>
        <dbReference type="PROSITE" id="PS51186"/>
    </source>
</evidence>
<evidence type="ECO:0000256" key="2">
    <source>
        <dbReference type="ARBA" id="ARBA00023315"/>
    </source>
</evidence>
<reference evidence="4 5" key="1">
    <citation type="submission" date="2018-01" db="EMBL/GenBank/DDBJ databases">
        <title>G. obscuriglobus.</title>
        <authorList>
            <person name="Franke J."/>
            <person name="Blomberg W."/>
            <person name="Selmecki A."/>
        </authorList>
    </citation>
    <scope>NUCLEOTIDE SEQUENCE [LARGE SCALE GENOMIC DNA]</scope>
    <source>
        <strain evidence="4 5">DSM 5831</strain>
    </source>
</reference>
<sequence>MSDFTIRLATAEDLEAIRAIYNYYVERSTCTYQVEPDTAAERAAWFRDRSAKYPATVAERDGAVIGWGALSPWKSRCGYAWSAEASVYIHHEHHRRGLGKALLLDLIARGRAAGLHTIIGATSSDQTASLALQVSVGFEVIGTHREVGRKFDRWLDVTYTQLMLAER</sequence>
<gene>
    <name evidence="4" type="ORF">C1280_34250</name>
</gene>
<dbReference type="KEGG" id="gog:C1280_34250"/>
<organism evidence="4 5">
    <name type="scientific">Gemmata obscuriglobus</name>
    <dbReference type="NCBI Taxonomy" id="114"/>
    <lineage>
        <taxon>Bacteria</taxon>
        <taxon>Pseudomonadati</taxon>
        <taxon>Planctomycetota</taxon>
        <taxon>Planctomycetia</taxon>
        <taxon>Gemmatales</taxon>
        <taxon>Gemmataceae</taxon>
        <taxon>Gemmata</taxon>
    </lineage>
</organism>
<dbReference type="PANTHER" id="PTHR43072">
    <property type="entry name" value="N-ACETYLTRANSFERASE"/>
    <property type="match status" value="1"/>
</dbReference>
<dbReference type="PANTHER" id="PTHR43072:SF23">
    <property type="entry name" value="UPF0039 PROTEIN C11D3.02C"/>
    <property type="match status" value="1"/>
</dbReference>
<dbReference type="Gene3D" id="3.40.630.30">
    <property type="match status" value="1"/>
</dbReference>
<dbReference type="InterPro" id="IPR000182">
    <property type="entry name" value="GNAT_dom"/>
</dbReference>
<feature type="domain" description="N-acetyltransferase" evidence="3">
    <location>
        <begin position="4"/>
        <end position="160"/>
    </location>
</feature>
<dbReference type="OrthoDB" id="9798006at2"/>
<dbReference type="RefSeq" id="WP_010051163.1">
    <property type="nucleotide sequence ID" value="NZ_CP025958.1"/>
</dbReference>
<proteinExistence type="predicted"/>
<protein>
    <submittedName>
        <fullName evidence="4">N-acetyltransferase</fullName>
    </submittedName>
</protein>
<evidence type="ECO:0000313" key="4">
    <source>
        <dbReference type="EMBL" id="AWM41569.1"/>
    </source>
</evidence>
<keyword evidence="1 4" id="KW-0808">Transferase</keyword>
<dbReference type="EMBL" id="CP025958">
    <property type="protein sequence ID" value="AWM41569.1"/>
    <property type="molecule type" value="Genomic_DNA"/>
</dbReference>
<accession>A0A2Z3H456</accession>